<comment type="caution">
    <text evidence="1">The sequence shown here is derived from an EMBL/GenBank/DDBJ whole genome shotgun (WGS) entry which is preliminary data.</text>
</comment>
<evidence type="ECO:0000313" key="2">
    <source>
        <dbReference type="Proteomes" id="UP001609186"/>
    </source>
</evidence>
<proteinExistence type="predicted"/>
<accession>A0ABW7L8L7</accession>
<dbReference type="Proteomes" id="UP001609186">
    <property type="component" value="Unassembled WGS sequence"/>
</dbReference>
<evidence type="ECO:0000313" key="1">
    <source>
        <dbReference type="EMBL" id="MFH5253774.1"/>
    </source>
</evidence>
<keyword evidence="2" id="KW-1185">Reference proteome</keyword>
<gene>
    <name evidence="1" type="ORF">ACGTRS_21345</name>
</gene>
<name>A0ABW7L8L7_9BURK</name>
<dbReference type="EMBL" id="JBIMPM010000027">
    <property type="protein sequence ID" value="MFH5253774.1"/>
    <property type="molecule type" value="Genomic_DNA"/>
</dbReference>
<reference evidence="1 2" key="1">
    <citation type="submission" date="2024-10" db="EMBL/GenBank/DDBJ databases">
        <title>Burkholderia semiarida in Mexico.</title>
        <authorList>
            <person name="Estrada P."/>
        </authorList>
    </citation>
    <scope>NUCLEOTIDE SEQUENCE [LARGE SCALE GENOMIC DNA]</scope>
    <source>
        <strain evidence="1 2">CLM7-1</strain>
    </source>
</reference>
<sequence length="108" mass="11607">MRDAIRVGDARHGTAPVLSENRRQACGVGWLNGGNQPPGGGLVVADMDVAPGRIKPVLLLGLAFRRRVLLRAAANATLSPVFRRAVFRIASIAMAVNTTRFGMSRMRL</sequence>
<protein>
    <submittedName>
        <fullName evidence="1">Uncharacterized protein</fullName>
    </submittedName>
</protein>
<organism evidence="1 2">
    <name type="scientific">Burkholderia semiarida</name>
    <dbReference type="NCBI Taxonomy" id="2843303"/>
    <lineage>
        <taxon>Bacteria</taxon>
        <taxon>Pseudomonadati</taxon>
        <taxon>Pseudomonadota</taxon>
        <taxon>Betaproteobacteria</taxon>
        <taxon>Burkholderiales</taxon>
        <taxon>Burkholderiaceae</taxon>
        <taxon>Burkholderia</taxon>
        <taxon>Burkholderia cepacia complex</taxon>
    </lineage>
</organism>
<dbReference type="RefSeq" id="WP_124657500.1">
    <property type="nucleotide sequence ID" value="NZ_CP136805.1"/>
</dbReference>